<organism evidence="2 3">
    <name type="scientific">Metarhizium rileyi (strain RCEF 4871)</name>
    <name type="common">Nomuraea rileyi</name>
    <dbReference type="NCBI Taxonomy" id="1649241"/>
    <lineage>
        <taxon>Eukaryota</taxon>
        <taxon>Fungi</taxon>
        <taxon>Dikarya</taxon>
        <taxon>Ascomycota</taxon>
        <taxon>Pezizomycotina</taxon>
        <taxon>Sordariomycetes</taxon>
        <taxon>Hypocreomycetidae</taxon>
        <taxon>Hypocreales</taxon>
        <taxon>Clavicipitaceae</taxon>
        <taxon>Metarhizium</taxon>
    </lineage>
</organism>
<sequence length="263" mass="28756">MITIGITASRARRHAQPWRPICQLRLSHQPARPNAVSALNRAKAASRSDKNNEIPPRLLIYHAGAGRTAFLAMLKLTSVLTGFFLLTLLVPGSVREKPLHTTTAAVAACGVVPVLFVAYTTAPFVTHMHIHLPAAARASPASLRRFVAALPPDARLTLTTMSVVATPRCSDVRVADLRRVGPRGRGRLRLANYVRDTAAENARRRWYMYGAVGGFYVQTSASGSASAARYNVGFRAKSARNLVHSWIWDAVQDRIDKRQEGVS</sequence>
<proteinExistence type="predicted"/>
<comment type="caution">
    <text evidence="2">The sequence shown here is derived from an EMBL/GenBank/DDBJ whole genome shotgun (WGS) entry which is preliminary data.</text>
</comment>
<evidence type="ECO:0000256" key="1">
    <source>
        <dbReference type="SAM" id="Phobius"/>
    </source>
</evidence>
<accession>A0A5C6GEG9</accession>
<gene>
    <name evidence="2" type="ORF">ED733_001857</name>
</gene>
<feature type="transmembrane region" description="Helical" evidence="1">
    <location>
        <begin position="69"/>
        <end position="90"/>
    </location>
</feature>
<evidence type="ECO:0000313" key="3">
    <source>
        <dbReference type="Proteomes" id="UP000317257"/>
    </source>
</evidence>
<reference evidence="3" key="1">
    <citation type="submission" date="2018-12" db="EMBL/GenBank/DDBJ databases">
        <title>The complete genome of Metarhizium rileyi, a key fungal pathogen of Lepidoptera.</title>
        <authorList>
            <person name="Binneck E."/>
            <person name="Lastra C.C.L."/>
            <person name="Sosa-Gomez D.R."/>
        </authorList>
    </citation>
    <scope>NUCLEOTIDE SEQUENCE [LARGE SCALE GENOMIC DNA]</scope>
    <source>
        <strain evidence="3">Cep018-CH2</strain>
    </source>
</reference>
<feature type="transmembrane region" description="Helical" evidence="1">
    <location>
        <begin position="102"/>
        <end position="122"/>
    </location>
</feature>
<dbReference type="EMBL" id="SBHS01000005">
    <property type="protein sequence ID" value="TWU76162.1"/>
    <property type="molecule type" value="Genomic_DNA"/>
</dbReference>
<name>A0A5C6GEG9_METRR</name>
<evidence type="ECO:0000313" key="2">
    <source>
        <dbReference type="EMBL" id="TWU76162.1"/>
    </source>
</evidence>
<keyword evidence="1" id="KW-1133">Transmembrane helix</keyword>
<dbReference type="Proteomes" id="UP000317257">
    <property type="component" value="Unassembled WGS sequence"/>
</dbReference>
<dbReference type="AlphaFoldDB" id="A0A5C6GEG9"/>
<keyword evidence="1" id="KW-0472">Membrane</keyword>
<keyword evidence="1" id="KW-0812">Transmembrane</keyword>
<protein>
    <submittedName>
        <fullName evidence="2">Uncharacterized protein</fullName>
    </submittedName>
</protein>